<dbReference type="Proteomes" id="UP000887575">
    <property type="component" value="Unassembled WGS sequence"/>
</dbReference>
<name>A0AAF3J3J6_9BILA</name>
<evidence type="ECO:0000313" key="2">
    <source>
        <dbReference type="WBParaSite" id="MBELARI_LOCUS13990"/>
    </source>
</evidence>
<sequence>MRETTFKQEFTAIPSTKTLKRRIGLGLKLDLKISLPNLKRHLNKISKYKKENMESNTVDYHYQRWILLWTMEAHGANRGRGGGLVRPIRPRPPNVWTQLYHGSKFDPNLLPIVRKEFREKNLSPKQEKSLLKQAEEAAQMLCVAKKHGSVVKLNPNQWKRLIL</sequence>
<accession>A0AAF3J3J6</accession>
<organism evidence="1 2">
    <name type="scientific">Mesorhabditis belari</name>
    <dbReference type="NCBI Taxonomy" id="2138241"/>
    <lineage>
        <taxon>Eukaryota</taxon>
        <taxon>Metazoa</taxon>
        <taxon>Ecdysozoa</taxon>
        <taxon>Nematoda</taxon>
        <taxon>Chromadorea</taxon>
        <taxon>Rhabditida</taxon>
        <taxon>Rhabditina</taxon>
        <taxon>Rhabditomorpha</taxon>
        <taxon>Rhabditoidea</taxon>
        <taxon>Rhabditidae</taxon>
        <taxon>Mesorhabditinae</taxon>
        <taxon>Mesorhabditis</taxon>
    </lineage>
</organism>
<keyword evidence="1" id="KW-1185">Reference proteome</keyword>
<reference evidence="2" key="1">
    <citation type="submission" date="2024-02" db="UniProtKB">
        <authorList>
            <consortium name="WormBaseParasite"/>
        </authorList>
    </citation>
    <scope>IDENTIFICATION</scope>
</reference>
<protein>
    <submittedName>
        <fullName evidence="2">Uncharacterized protein</fullName>
    </submittedName>
</protein>
<dbReference type="AlphaFoldDB" id="A0AAF3J3J6"/>
<dbReference type="WBParaSite" id="MBELARI_LOCUS13990">
    <property type="protein sequence ID" value="MBELARI_LOCUS13990"/>
    <property type="gene ID" value="MBELARI_LOCUS13990"/>
</dbReference>
<proteinExistence type="predicted"/>
<evidence type="ECO:0000313" key="1">
    <source>
        <dbReference type="Proteomes" id="UP000887575"/>
    </source>
</evidence>